<evidence type="ECO:0000313" key="2">
    <source>
        <dbReference type="Proteomes" id="UP000677804"/>
    </source>
</evidence>
<sequence length="216" mass="20671">MPARPLLLAPLLVGLLVGGLVAGCSSGAGSTAGATPAVAGATEDATPLGPAPTVTPLAAPSPGTGAVDLYVSLNSTGEVFPESVVEAGQHTCERVSYLVQVSEDEFRAALDGPLTLADTAVPLLCPDLLGPLARARGGIGEGESAVAAGDPGAVAPGEYRSVTAAAGCTWSVRDGAGATSSQGGVATAGEVATLVVGATDAAVNSAGCGLWLPAAG</sequence>
<gene>
    <name evidence="1" type="ORF">KG103_04625</name>
</gene>
<protein>
    <recommendedName>
        <fullName evidence="3">DUF732 domain-containing protein</fullName>
    </recommendedName>
</protein>
<dbReference type="Proteomes" id="UP000677804">
    <property type="component" value="Chromosome"/>
</dbReference>
<name>A0ABX8D6X6_9CELL</name>
<dbReference type="PROSITE" id="PS51257">
    <property type="entry name" value="PROKAR_LIPOPROTEIN"/>
    <property type="match status" value="1"/>
</dbReference>
<keyword evidence="2" id="KW-1185">Reference proteome</keyword>
<evidence type="ECO:0008006" key="3">
    <source>
        <dbReference type="Google" id="ProtNLM"/>
    </source>
</evidence>
<proteinExistence type="predicted"/>
<evidence type="ECO:0000313" key="1">
    <source>
        <dbReference type="EMBL" id="QVI63195.1"/>
    </source>
</evidence>
<reference evidence="1 2" key="1">
    <citation type="submission" date="2021-05" db="EMBL/GenBank/DDBJ databases">
        <title>Novel species in genus Cellulomonas.</title>
        <authorList>
            <person name="Zhang G."/>
        </authorList>
    </citation>
    <scope>NUCLEOTIDE SEQUENCE [LARGE SCALE GENOMIC DNA]</scope>
    <source>
        <strain evidence="2">zg-ZUI222</strain>
    </source>
</reference>
<dbReference type="EMBL" id="CP074405">
    <property type="protein sequence ID" value="QVI63195.1"/>
    <property type="molecule type" value="Genomic_DNA"/>
</dbReference>
<dbReference type="RefSeq" id="WP_207341516.1">
    <property type="nucleotide sequence ID" value="NZ_CP074405.1"/>
</dbReference>
<accession>A0ABX8D6X6</accession>
<organism evidence="1 2">
    <name type="scientific">Cellulomonas wangleii</name>
    <dbReference type="NCBI Taxonomy" id="2816956"/>
    <lineage>
        <taxon>Bacteria</taxon>
        <taxon>Bacillati</taxon>
        <taxon>Actinomycetota</taxon>
        <taxon>Actinomycetes</taxon>
        <taxon>Micrococcales</taxon>
        <taxon>Cellulomonadaceae</taxon>
        <taxon>Cellulomonas</taxon>
    </lineage>
</organism>